<feature type="region of interest" description="Disordered" evidence="1">
    <location>
        <begin position="1"/>
        <end position="29"/>
    </location>
</feature>
<keyword evidence="3" id="KW-1185">Reference proteome</keyword>
<evidence type="ECO:0000256" key="1">
    <source>
        <dbReference type="SAM" id="MobiDB-lite"/>
    </source>
</evidence>
<dbReference type="AlphaFoldDB" id="A0A221K6U8"/>
<dbReference type="KEGG" id="spse:SULPSESMR1_05029"/>
<reference evidence="2 3" key="1">
    <citation type="submission" date="2017-07" db="EMBL/GenBank/DDBJ databases">
        <title>Genome Sequence of Sulfitobacter pseudonitzschiae Strain SMR1 Isolated from a culture of the Diatom Skeletonema marinoi.</title>
        <authorList>
            <person name="Topel M."/>
            <person name="Pinder M.I.M."/>
            <person name="Johansson O.N."/>
            <person name="Kourtchenko O."/>
            <person name="Godhe A."/>
            <person name="Clarke A.K."/>
        </authorList>
    </citation>
    <scope>NUCLEOTIDE SEQUENCE [LARGE SCALE GENOMIC DNA]</scope>
    <source>
        <strain evidence="2 3">SMR1</strain>
        <plasmid evidence="2 3">pSMR1-1</plasmid>
    </source>
</reference>
<geneLocation type="plasmid" evidence="2 3">
    <name>pSMR1-1</name>
</geneLocation>
<organism evidence="2 3">
    <name type="scientific">Pseudosulfitobacter pseudonitzschiae</name>
    <dbReference type="NCBI Taxonomy" id="1402135"/>
    <lineage>
        <taxon>Bacteria</taxon>
        <taxon>Pseudomonadati</taxon>
        <taxon>Pseudomonadota</taxon>
        <taxon>Alphaproteobacteria</taxon>
        <taxon>Rhodobacterales</taxon>
        <taxon>Roseobacteraceae</taxon>
        <taxon>Pseudosulfitobacter</taxon>
    </lineage>
</organism>
<dbReference type="Proteomes" id="UP000199754">
    <property type="component" value="Plasmid pSMR1-1"/>
</dbReference>
<gene>
    <name evidence="2" type="ORF">SULPSESMR1_05029</name>
</gene>
<evidence type="ECO:0000313" key="3">
    <source>
        <dbReference type="Proteomes" id="UP000199754"/>
    </source>
</evidence>
<proteinExistence type="predicted"/>
<keyword evidence="2" id="KW-0614">Plasmid</keyword>
<sequence>MTSITGWLGSSGALPDPGPKLRIQQDPKPASVMGRASVKGFGQVKFPGEDLILHRLLRHKFRSLLFLFTASERQD</sequence>
<protein>
    <submittedName>
        <fullName evidence="2">Uncharacterized protein</fullName>
    </submittedName>
</protein>
<name>A0A221K6U8_9RHOB</name>
<evidence type="ECO:0000313" key="2">
    <source>
        <dbReference type="EMBL" id="ASM74719.1"/>
    </source>
</evidence>
<dbReference type="EMBL" id="CP022416">
    <property type="protein sequence ID" value="ASM74719.1"/>
    <property type="molecule type" value="Genomic_DNA"/>
</dbReference>
<accession>A0A221K6U8</accession>